<evidence type="ECO:0000256" key="1">
    <source>
        <dbReference type="SAM" id="MobiDB-lite"/>
    </source>
</evidence>
<evidence type="ECO:0000313" key="3">
    <source>
        <dbReference type="Proteomes" id="UP000011761"/>
    </source>
</evidence>
<dbReference type="HOGENOM" id="CLU_054411_0_0_1"/>
<dbReference type="eggNOG" id="ENOG502RVYB">
    <property type="taxonomic scope" value="Eukaryota"/>
</dbReference>
<dbReference type="KEGG" id="bcom:BAUCODRAFT_149354"/>
<dbReference type="AlphaFoldDB" id="M2LM18"/>
<feature type="compositionally biased region" description="Basic and acidic residues" evidence="1">
    <location>
        <begin position="1"/>
        <end position="25"/>
    </location>
</feature>
<dbReference type="Proteomes" id="UP000011761">
    <property type="component" value="Unassembled WGS sequence"/>
</dbReference>
<organism evidence="2 3">
    <name type="scientific">Baudoinia panamericana (strain UAMH 10762)</name>
    <name type="common">Angels' share fungus</name>
    <name type="synonym">Baudoinia compniacensis (strain UAMH 10762)</name>
    <dbReference type="NCBI Taxonomy" id="717646"/>
    <lineage>
        <taxon>Eukaryota</taxon>
        <taxon>Fungi</taxon>
        <taxon>Dikarya</taxon>
        <taxon>Ascomycota</taxon>
        <taxon>Pezizomycotina</taxon>
        <taxon>Dothideomycetes</taxon>
        <taxon>Dothideomycetidae</taxon>
        <taxon>Mycosphaerellales</taxon>
        <taxon>Teratosphaeriaceae</taxon>
        <taxon>Baudoinia</taxon>
    </lineage>
</organism>
<dbReference type="EMBL" id="KB445557">
    <property type="protein sequence ID" value="EMC95367.1"/>
    <property type="molecule type" value="Genomic_DNA"/>
</dbReference>
<dbReference type="OMA" id="NRIYRHY"/>
<reference evidence="2 3" key="1">
    <citation type="journal article" date="2012" name="PLoS Pathog.">
        <title>Diverse lifestyles and strategies of plant pathogenesis encoded in the genomes of eighteen Dothideomycetes fungi.</title>
        <authorList>
            <person name="Ohm R.A."/>
            <person name="Feau N."/>
            <person name="Henrissat B."/>
            <person name="Schoch C.L."/>
            <person name="Horwitz B.A."/>
            <person name="Barry K.W."/>
            <person name="Condon B.J."/>
            <person name="Copeland A.C."/>
            <person name="Dhillon B."/>
            <person name="Glaser F."/>
            <person name="Hesse C.N."/>
            <person name="Kosti I."/>
            <person name="LaButti K."/>
            <person name="Lindquist E.A."/>
            <person name="Lucas S."/>
            <person name="Salamov A.A."/>
            <person name="Bradshaw R.E."/>
            <person name="Ciuffetti L."/>
            <person name="Hamelin R.C."/>
            <person name="Kema G.H.J."/>
            <person name="Lawrence C."/>
            <person name="Scott J.A."/>
            <person name="Spatafora J.W."/>
            <person name="Turgeon B.G."/>
            <person name="de Wit P.J.G.M."/>
            <person name="Zhong S."/>
            <person name="Goodwin S.B."/>
            <person name="Grigoriev I.V."/>
        </authorList>
    </citation>
    <scope>NUCLEOTIDE SEQUENCE [LARGE SCALE GENOMIC DNA]</scope>
    <source>
        <strain evidence="2 3">UAMH 10762</strain>
    </source>
</reference>
<proteinExistence type="predicted"/>
<dbReference type="GeneID" id="19108954"/>
<dbReference type="OrthoDB" id="62952at2759"/>
<accession>M2LM18</accession>
<name>M2LM18_BAUPA</name>
<dbReference type="RefSeq" id="XP_007677861.1">
    <property type="nucleotide sequence ID" value="XM_007679671.1"/>
</dbReference>
<gene>
    <name evidence="2" type="ORF">BAUCODRAFT_149354</name>
</gene>
<sequence>MPPKKVKPEAAPEPKPKPKAIEAKPVKPTARKAKEPAVFTLMPKDAGALTLVDVQYEGLSLEAKPTQRGGYRHVLKLEAASAFTMVQTYTIAEGEFVGHQAIIIRPAKPFDFLKLPKELRARIYGFYFAAKGVVGAPIVLDGKRTDTKEVYAKHYAEGSKSRVGLLAVNKEAGINSAPSCLFIMEPSTIFYAHTLRLESTSALLEFLMQAPSEIKPLLKSIEVKTFSKSSARNAFFSLAADAKNITKLRFEQGVYAGTDPAAAVKSFYADTYKFLTSIGQVKGAKDAGVDILEFGKQAFTDKVKEGKAWSKEDREQFIAKLREKLR</sequence>
<protein>
    <submittedName>
        <fullName evidence="2">Uncharacterized protein</fullName>
    </submittedName>
</protein>
<keyword evidence="3" id="KW-1185">Reference proteome</keyword>
<evidence type="ECO:0000313" key="2">
    <source>
        <dbReference type="EMBL" id="EMC95367.1"/>
    </source>
</evidence>
<feature type="region of interest" description="Disordered" evidence="1">
    <location>
        <begin position="1"/>
        <end position="29"/>
    </location>
</feature>